<comment type="caution">
    <text evidence="1">The sequence shown here is derived from an EMBL/GenBank/DDBJ whole genome shotgun (WGS) entry which is preliminary data.</text>
</comment>
<accession>A0ABQ4MIX3</accession>
<evidence type="ECO:0000313" key="1">
    <source>
        <dbReference type="EMBL" id="GIP55940.1"/>
    </source>
</evidence>
<gene>
    <name evidence="1" type="ORF">J42TS3_49750</name>
</gene>
<organism evidence="1 2">
    <name type="scientific">Paenibacillus vini</name>
    <dbReference type="NCBI Taxonomy" id="1476024"/>
    <lineage>
        <taxon>Bacteria</taxon>
        <taxon>Bacillati</taxon>
        <taxon>Bacillota</taxon>
        <taxon>Bacilli</taxon>
        <taxon>Bacillales</taxon>
        <taxon>Paenibacillaceae</taxon>
        <taxon>Paenibacillus</taxon>
    </lineage>
</organism>
<sequence>MNWWEEEKVKNETPEQREESLKRALEEIWKQGRDYTKSSMAWRMAFKARNILKQVYGDKKYDRIS</sequence>
<protein>
    <submittedName>
        <fullName evidence="1">Uncharacterized protein</fullName>
    </submittedName>
</protein>
<reference evidence="1 2" key="1">
    <citation type="submission" date="2021-03" db="EMBL/GenBank/DDBJ databases">
        <title>Antimicrobial resistance genes in bacteria isolated from Japanese honey, and their potential for conferring macrolide and lincosamide resistance in the American foulbrood pathogen Paenibacillus larvae.</title>
        <authorList>
            <person name="Okamoto M."/>
            <person name="Kumagai M."/>
            <person name="Kanamori H."/>
            <person name="Takamatsu D."/>
        </authorList>
    </citation>
    <scope>NUCLEOTIDE SEQUENCE [LARGE SCALE GENOMIC DNA]</scope>
    <source>
        <strain evidence="1 2">J42TS3</strain>
    </source>
</reference>
<dbReference type="Proteomes" id="UP000679992">
    <property type="component" value="Unassembled WGS sequence"/>
</dbReference>
<keyword evidence="2" id="KW-1185">Reference proteome</keyword>
<proteinExistence type="predicted"/>
<dbReference type="EMBL" id="BOSL01000026">
    <property type="protein sequence ID" value="GIP55940.1"/>
    <property type="molecule type" value="Genomic_DNA"/>
</dbReference>
<name>A0ABQ4MIX3_9BACL</name>
<dbReference type="RefSeq" id="WP_213656687.1">
    <property type="nucleotide sequence ID" value="NZ_BOSL01000026.1"/>
</dbReference>
<evidence type="ECO:0000313" key="2">
    <source>
        <dbReference type="Proteomes" id="UP000679992"/>
    </source>
</evidence>